<sequence>MDISIILISMYVIESVHLLFQPKYEATSLPHGDTKELIRVLASF</sequence>
<dbReference type="RefSeq" id="WP_265216901.1">
    <property type="nucleotide sequence ID" value="NZ_JAPEUL010000004.1"/>
</dbReference>
<dbReference type="Proteomes" id="UP001431181">
    <property type="component" value="Unassembled WGS sequence"/>
</dbReference>
<proteinExistence type="predicted"/>
<accession>A0ABT3KB95</accession>
<evidence type="ECO:0000313" key="1">
    <source>
        <dbReference type="EMBL" id="MCW4627800.1"/>
    </source>
</evidence>
<keyword evidence="2" id="KW-1185">Reference proteome</keyword>
<protein>
    <submittedName>
        <fullName evidence="1">Uncharacterized protein</fullName>
    </submittedName>
</protein>
<comment type="caution">
    <text evidence="1">The sequence shown here is derived from an EMBL/GenBank/DDBJ whole genome shotgun (WGS) entry which is preliminary data.</text>
</comment>
<name>A0ABT3KB95_9GAMM</name>
<organism evidence="1 2">
    <name type="scientific">Marinomonas rhodophyticola</name>
    <dbReference type="NCBI Taxonomy" id="2992803"/>
    <lineage>
        <taxon>Bacteria</taxon>
        <taxon>Pseudomonadati</taxon>
        <taxon>Pseudomonadota</taxon>
        <taxon>Gammaproteobacteria</taxon>
        <taxon>Oceanospirillales</taxon>
        <taxon>Oceanospirillaceae</taxon>
        <taxon>Marinomonas</taxon>
    </lineage>
</organism>
<reference evidence="1" key="1">
    <citation type="submission" date="2022-11" db="EMBL/GenBank/DDBJ databases">
        <title>Marinomonas sp. nov., isolated from marine algae.</title>
        <authorList>
            <person name="Choi D.G."/>
            <person name="Kim J.M."/>
            <person name="Lee J.K."/>
            <person name="Baek J.H."/>
            <person name="Jeon C.O."/>
        </authorList>
    </citation>
    <scope>NUCLEOTIDE SEQUENCE</scope>
    <source>
        <strain evidence="1">KJ51-3</strain>
    </source>
</reference>
<gene>
    <name evidence="1" type="ORF">ONZ52_01685</name>
</gene>
<evidence type="ECO:0000313" key="2">
    <source>
        <dbReference type="Proteomes" id="UP001431181"/>
    </source>
</evidence>
<dbReference type="EMBL" id="JAPEUL010000004">
    <property type="protein sequence ID" value="MCW4627800.1"/>
    <property type="molecule type" value="Genomic_DNA"/>
</dbReference>